<dbReference type="PANTHER" id="PTHR30504:SF4">
    <property type="entry name" value="GLUCANS BIOSYNTHESIS PROTEIN G"/>
    <property type="match status" value="1"/>
</dbReference>
<reference evidence="7" key="1">
    <citation type="submission" date="2022-10" db="EMBL/GenBank/DDBJ databases">
        <title>Catenovulum adriacola sp. nov. isolated in the Harbour of Susak.</title>
        <authorList>
            <person name="Schoch T."/>
            <person name="Reich S.J."/>
            <person name="Stoeferle S."/>
            <person name="Flaiz M."/>
            <person name="Kazda M."/>
            <person name="Riedel C.U."/>
            <person name="Duerre P."/>
        </authorList>
    </citation>
    <scope>NUCLEOTIDE SEQUENCE</scope>
    <source>
        <strain evidence="7">TS8</strain>
    </source>
</reference>
<organism evidence="7 8">
    <name type="scientific">Catenovulum adriaticum</name>
    <dbReference type="NCBI Taxonomy" id="2984846"/>
    <lineage>
        <taxon>Bacteria</taxon>
        <taxon>Pseudomonadati</taxon>
        <taxon>Pseudomonadota</taxon>
        <taxon>Gammaproteobacteria</taxon>
        <taxon>Alteromonadales</taxon>
        <taxon>Alteromonadaceae</taxon>
        <taxon>Catenovulum</taxon>
    </lineage>
</organism>
<sequence length="512" mass="57945">MSGTQAATNEFSAKTPQNILFDVVTARAKKLAENTYVEPEKIQIDALNNIDYQAYRAIRYRSESAIWHNSGLFELQLFHPGFLYQQPVKIHTVTPDGDVSMLPFDPAHYSYDASAESLQPVIEQAIGETKLGHAGFRIHYPLNTNEYKDEIAVFQGASYFRVVGPNQVYGLSARGLAIDTAEPKGEEFPVFREFWLVKPTAEQTHLVVYALLDSPSVSGAYRFELQPGISTQVKVNAKLFARQDINKLGVAPLTSMFHHGENTNRFIDDFRPEIHDSDGLLVRSKEGQWTWRALTNPVNLRVNSFQYTSPKGFGLLQRDREFTHYLDAEAHYGKRPSLWVEPIGDWGEGRVELVEIPTDTETNDNIVSYWVPEKPFKAGQTREFNYYLKTFDSGLPEHDKAQVVRTRIGWGALPGEDNPPPKSKRQIIVDYKGGALSNLSGDLPLQADLSLSSGKATDITVIRLPDDQGWRVAFKVMPEDNQAIDMRLALTLREQQLSEVWNYVWYANDVEL</sequence>
<dbReference type="PANTHER" id="PTHR30504">
    <property type="entry name" value="GLUCANS BIOSYNTHESIS PROTEIN"/>
    <property type="match status" value="1"/>
</dbReference>
<evidence type="ECO:0000256" key="5">
    <source>
        <dbReference type="ARBA" id="ARBA00022764"/>
    </source>
</evidence>
<evidence type="ECO:0000256" key="2">
    <source>
        <dbReference type="ARBA" id="ARBA00005001"/>
    </source>
</evidence>
<dbReference type="InterPro" id="IPR007444">
    <property type="entry name" value="Glucan_biosyn_MdoG_C"/>
</dbReference>
<evidence type="ECO:0000259" key="6">
    <source>
        <dbReference type="Pfam" id="PF04349"/>
    </source>
</evidence>
<gene>
    <name evidence="7" type="ORF">OLW01_08910</name>
</gene>
<dbReference type="Gene3D" id="2.60.40.10">
    <property type="entry name" value="Immunoglobulins"/>
    <property type="match status" value="1"/>
</dbReference>
<dbReference type="SUPFAM" id="SSF74650">
    <property type="entry name" value="Galactose mutarotase-like"/>
    <property type="match status" value="1"/>
</dbReference>
<evidence type="ECO:0000256" key="1">
    <source>
        <dbReference type="ARBA" id="ARBA00004418"/>
    </source>
</evidence>
<protein>
    <recommendedName>
        <fullName evidence="4">Glucans biosynthesis protein G</fullName>
    </recommendedName>
</protein>
<dbReference type="Pfam" id="PF04349">
    <property type="entry name" value="MdoG"/>
    <property type="match status" value="1"/>
</dbReference>
<proteinExistence type="inferred from homology"/>
<keyword evidence="5" id="KW-0574">Periplasm</keyword>
<accession>A0ABY7ASW9</accession>
<name>A0ABY7ASW9_9ALTE</name>
<dbReference type="Proteomes" id="UP001163726">
    <property type="component" value="Chromosome"/>
</dbReference>
<dbReference type="InterPro" id="IPR014438">
    <property type="entry name" value="Glucan_biosyn_MdoG/MdoD"/>
</dbReference>
<feature type="domain" description="Glucan biosynthesis periplasmic MdoG C-terminal" evidence="6">
    <location>
        <begin position="21"/>
        <end position="505"/>
    </location>
</feature>
<dbReference type="Gene3D" id="2.70.98.10">
    <property type="match status" value="1"/>
</dbReference>
<evidence type="ECO:0000313" key="8">
    <source>
        <dbReference type="Proteomes" id="UP001163726"/>
    </source>
</evidence>
<comment type="subcellular location">
    <subcellularLocation>
        <location evidence="1">Periplasm</location>
    </subcellularLocation>
</comment>
<dbReference type="InterPro" id="IPR011013">
    <property type="entry name" value="Gal_mutarotase_sf_dom"/>
</dbReference>
<comment type="pathway">
    <text evidence="2">Glycan metabolism; osmoregulated periplasmic glucan (OPG) biosynthesis.</text>
</comment>
<dbReference type="InterPro" id="IPR014718">
    <property type="entry name" value="GH-type_carb-bd"/>
</dbReference>
<keyword evidence="8" id="KW-1185">Reference proteome</keyword>
<comment type="similarity">
    <text evidence="3">Belongs to the OpgD/OpgG family.</text>
</comment>
<evidence type="ECO:0000256" key="4">
    <source>
        <dbReference type="ARBA" id="ARBA00015376"/>
    </source>
</evidence>
<dbReference type="InterPro" id="IPR013783">
    <property type="entry name" value="Ig-like_fold"/>
</dbReference>
<dbReference type="EMBL" id="CP109965">
    <property type="protein sequence ID" value="WAJ71605.1"/>
    <property type="molecule type" value="Genomic_DNA"/>
</dbReference>
<dbReference type="InterPro" id="IPR014756">
    <property type="entry name" value="Ig_E-set"/>
</dbReference>
<dbReference type="SUPFAM" id="SSF81296">
    <property type="entry name" value="E set domains"/>
    <property type="match status" value="1"/>
</dbReference>
<evidence type="ECO:0000256" key="3">
    <source>
        <dbReference type="ARBA" id="ARBA00009284"/>
    </source>
</evidence>
<dbReference type="PIRSF" id="PIRSF006281">
    <property type="entry name" value="MdoG"/>
    <property type="match status" value="1"/>
</dbReference>
<evidence type="ECO:0000313" key="7">
    <source>
        <dbReference type="EMBL" id="WAJ71605.1"/>
    </source>
</evidence>